<evidence type="ECO:0000313" key="10">
    <source>
        <dbReference type="EMBL" id="RAR03085.1"/>
    </source>
</evidence>
<dbReference type="GO" id="GO:0046486">
    <property type="term" value="P:glycerolipid metabolic process"/>
    <property type="evidence" value="ECO:0007669"/>
    <property type="project" value="UniProtKB-ARBA"/>
</dbReference>
<evidence type="ECO:0000256" key="6">
    <source>
        <dbReference type="SAM" id="Phobius"/>
    </source>
</evidence>
<dbReference type="OrthoDB" id="194358at2759"/>
<evidence type="ECO:0000256" key="3">
    <source>
        <dbReference type="ARBA" id="ARBA00023098"/>
    </source>
</evidence>
<feature type="region of interest" description="Disordered" evidence="5">
    <location>
        <begin position="1816"/>
        <end position="1856"/>
    </location>
</feature>
<keyword evidence="11" id="KW-1185">Reference proteome</keyword>
<dbReference type="SUPFAM" id="SSF52151">
    <property type="entry name" value="FabD/lysophospholipase-like"/>
    <property type="match status" value="1"/>
</dbReference>
<organism evidence="10 11">
    <name type="scientific">Stemphylium lycopersici</name>
    <name type="common">Tomato gray leaf spot disease fungus</name>
    <name type="synonym">Thyrospora lycopersici</name>
    <dbReference type="NCBI Taxonomy" id="183478"/>
    <lineage>
        <taxon>Eukaryota</taxon>
        <taxon>Fungi</taxon>
        <taxon>Dikarya</taxon>
        <taxon>Ascomycota</taxon>
        <taxon>Pezizomycotina</taxon>
        <taxon>Dothideomycetes</taxon>
        <taxon>Pleosporomycetidae</taxon>
        <taxon>Pleosporales</taxon>
        <taxon>Pleosporineae</taxon>
        <taxon>Pleosporaceae</taxon>
        <taxon>Stemphylium</taxon>
    </lineage>
</organism>
<dbReference type="GO" id="GO:0047499">
    <property type="term" value="F:calcium-independent phospholipase A2 activity"/>
    <property type="evidence" value="ECO:0007669"/>
    <property type="project" value="TreeGrafter"/>
</dbReference>
<evidence type="ECO:0000259" key="9">
    <source>
        <dbReference type="PROSITE" id="PS51767"/>
    </source>
</evidence>
<evidence type="ECO:0000256" key="7">
    <source>
        <dbReference type="SAM" id="SignalP"/>
    </source>
</evidence>
<dbReference type="InterPro" id="IPR033121">
    <property type="entry name" value="PEPTIDASE_A1"/>
</dbReference>
<gene>
    <name evidence="10" type="ORF">DDE83_008361</name>
</gene>
<dbReference type="PROSITE" id="PS51767">
    <property type="entry name" value="PEPTIDASE_A1"/>
    <property type="match status" value="1"/>
</dbReference>
<dbReference type="SUPFAM" id="SSF50630">
    <property type="entry name" value="Acid proteases"/>
    <property type="match status" value="1"/>
</dbReference>
<feature type="transmembrane region" description="Helical" evidence="6">
    <location>
        <begin position="2173"/>
        <end position="2190"/>
    </location>
</feature>
<sequence length="2231" mass="248147">MRPPARPFSLVLGVLHLVTFAKSQCQPQPLVAPIQNVSLPNGALVRGISMTVGSNDQNISFFASGDYNETYIYGTDGFCTDTYSSEACVTFRGGAYDTSKSYSEKPIRDQEDSDGFEADWTEDTISFGGNTSLSSFGFGIPQQDLNQAFTSQSQLGLGRNSSFLRALVSAGDIGAKAYSIYWGLVGGPVEKQTPGSLILGGMDKALIADQNDNFTASLVQGSGCGTGMVVTIGDILLNWPNGTDMSIFMGSQSAAIQACISPSFAGLMSLPLSYYESFWSLAGGTPPNDKREARSLGINYFTMLFDPKDAYYGGLTIQLQNSVSVKIPNTELVVPDTYITSEGAIQTNTSVRNVVINSLQFENGNDLPVLGRLFMSSAYLMVNQEAGRFSVWQANTGAKTSDVVAVDKQNNIVTDFCANSTEDSSGTTPSPTSSVTPPRQEEGSILSGGAIGGIVVGAVGGIAILGAITFFLYRRRGSGGAATEFGHETEAQTADVKLPTYSVMPAEPHELPVSQYKVSELDGSAVHVKFKRQLLRMRVEAQKSSVRWKADLRRKPYEPKLLAIIFSLSVGLRRFRSEFDKMSSPYRRTYEPITRPPSYTPEIPVTRTSRSESSRTISRPRGSFSTGPFRDVPKTSAESPLTLSPDRQETNVGDTQLRMCESCEVVKSPVWDCSYCDMNFCDDCWSKQGPHKAGRTGPDGLPHEKANPTIVKRLQNILTPPQEHREQQILHIEDEDTTWFGMVRNSQNSPAFQDYGRYSAIMADSNSGEFKFRYPQLVSFIGQTGAGKSTLIKMLIDQQERANLPQDWSLPSPVAGTSANGHVPTSGDVHLYSDPSTYNTEYPMLYADCEGLEGGENIPMAAQYRNGAVAPPKEKSRELYAPKEHRGRRKVSKSFHSTQRDIKWANSPEKSKRQYAVTELYPRLLYTFSDVIVFVLRNAKVFESTVLGLLIKWASSSFEKSVNQPTLPHAVIALNASDTKVGQQEWDPAYATELLMSTVAGAIGRDPAYSQLRDYWEGRGRRIRTMKDLLECYYSSITVVRIPGEGRYMMIDDQIKKLRETITRRCAESFNAKRRSRMLSNSENLNVYLQCAFDHFSQDLHTPFNFMDISFKINPIPLDFGGNILKLAVAMKAQFDDPKRIFKDLSHIVASCILLDCVRHNLKGSAEQNLETQYIDHCDTALDDFCAVFWPCSFRSRKGERCVNVKERHAKGHQNQRGSVIGSGPYESSFTFDNFCDDWFDHLKHYVIKFESELGSQLTMSRTADEVVVITKLHHANLTSFYYRMGGANKYGYGRPHEELSGSFTIASCPLHDFEAVFSTPVEVYFKPELAGLRILSLDGGGVRGIVILEVLHHIQQELGGGIKVQEFFDLIVGTSTGGILALGLGVKNWSVARSTELFLKLVDKAFTPKFLGGVSLGTNKYRTQPIEEALRECFKDETMFGGVRETPLPSARKVAVTSATETAEQAIIFTNYNRADDEQSIARATSAAPTYFKPFRNSRTMEGYVDGAVFHNNPVRIANYESKLLWPDADQRPPDILLSIGTGLHGADTENFLDASRSDRRRFQIRKMINQVKPTQHNKLVAVPKAFPQIESWLTIFKKRVESALDAEATWREFRKDVVGTTPHAAAERYIRLNPRTKNRIPKMDDKSQIDNLQEEVINSLRTHGSQTKVKDIAQRLVASSFYFEKTSPSRPVDDHIIVQGNIQCRFAAGSSNLRVLGDYIRRHQQPHFQPFFRIQEAMRDDASQCIYITTQTIRDMTDRGLFHLESIVIPVALEESVVLIDLHLNDDRFPQRGRSGFPISGFPRLLAEGDILRKTTSHPTSPKPERPKIFNKRQSLREKRAGRATPDRPASDSNVSYAIHSELPAAQKSNNSLEYPEMPGDVPDWIRRRSEASRGPPRAMQILPHQEEHWPMESAHEQNGNLYELDSQPFLASGANGDTVPRTMPADAWRGEHIEPPVVQSVIDEDLARAIELSEREAFGSPRRTSTGGFDVDQIAEALNRSLHLSDVGGPQGRRKKDLVFSAFIQKTGPYLPITYFAHIFLYFGTGLFINVCVGESLKKLVIFQVITGIEVGMNIEPPFIAAQAAMTVVDTTVIEATTTFVRSLGTTVAVVVFHNRIDVASHGLMEVVGEDVASMFGSDQASASVEMIKTLPDAQQLLVKDAYYRSVRSVWLMFMVAAGLSFIASFFRVRHLSDMPRAAVLVFDRTERWEYESAANDGTPMTRLNSKR</sequence>
<keyword evidence="6" id="KW-1133">Transmembrane helix</keyword>
<dbReference type="Proteomes" id="UP000249619">
    <property type="component" value="Unassembled WGS sequence"/>
</dbReference>
<dbReference type="STRING" id="183478.A0A364MUC4"/>
<feature type="short sequence motif" description="GXSXG" evidence="4">
    <location>
        <begin position="1374"/>
        <end position="1378"/>
    </location>
</feature>
<feature type="transmembrane region" description="Helical" evidence="6">
    <location>
        <begin position="2038"/>
        <end position="2056"/>
    </location>
</feature>
<dbReference type="Gene3D" id="2.40.70.10">
    <property type="entry name" value="Acid Proteases"/>
    <property type="match status" value="2"/>
</dbReference>
<dbReference type="GO" id="GO:0019369">
    <property type="term" value="P:arachidonate metabolic process"/>
    <property type="evidence" value="ECO:0007669"/>
    <property type="project" value="TreeGrafter"/>
</dbReference>
<evidence type="ECO:0000256" key="2">
    <source>
        <dbReference type="ARBA" id="ARBA00022963"/>
    </source>
</evidence>
<keyword evidence="3 4" id="KW-0443">Lipid metabolism</keyword>
<evidence type="ECO:0000313" key="11">
    <source>
        <dbReference type="Proteomes" id="UP000249619"/>
    </source>
</evidence>
<feature type="active site" description="Nucleophile" evidence="4">
    <location>
        <position position="1376"/>
    </location>
</feature>
<feature type="active site" description="Proton acceptor" evidence="4">
    <location>
        <position position="1507"/>
    </location>
</feature>
<dbReference type="GO" id="GO:0016042">
    <property type="term" value="P:lipid catabolic process"/>
    <property type="evidence" value="ECO:0007669"/>
    <property type="project" value="UniProtKB-UniRule"/>
</dbReference>
<evidence type="ECO:0008006" key="12">
    <source>
        <dbReference type="Google" id="ProtNLM"/>
    </source>
</evidence>
<dbReference type="PANTHER" id="PTHR24185">
    <property type="entry name" value="CALCIUM-INDEPENDENT PHOSPHOLIPASE A2-GAMMA"/>
    <property type="match status" value="1"/>
</dbReference>
<feature type="compositionally biased region" description="Basic and acidic residues" evidence="5">
    <location>
        <begin position="1837"/>
        <end position="1852"/>
    </location>
</feature>
<keyword evidence="7" id="KW-0732">Signal</keyword>
<evidence type="ECO:0000256" key="5">
    <source>
        <dbReference type="SAM" id="MobiDB-lite"/>
    </source>
</evidence>
<dbReference type="InterPro" id="IPR002641">
    <property type="entry name" value="PNPLA_dom"/>
</dbReference>
<dbReference type="PROSITE" id="PS51635">
    <property type="entry name" value="PNPLA"/>
    <property type="match status" value="1"/>
</dbReference>
<dbReference type="GO" id="GO:0016020">
    <property type="term" value="C:membrane"/>
    <property type="evidence" value="ECO:0007669"/>
    <property type="project" value="TreeGrafter"/>
</dbReference>
<feature type="short sequence motif" description="GXGXXG" evidence="4">
    <location>
        <begin position="1340"/>
        <end position="1345"/>
    </location>
</feature>
<dbReference type="InterPro" id="IPR021109">
    <property type="entry name" value="Peptidase_aspartic_dom_sf"/>
</dbReference>
<feature type="region of interest" description="Disordered" evidence="5">
    <location>
        <begin position="589"/>
        <end position="651"/>
    </location>
</feature>
<accession>A0A364MUC4</accession>
<evidence type="ECO:0000256" key="1">
    <source>
        <dbReference type="ARBA" id="ARBA00022801"/>
    </source>
</evidence>
<dbReference type="Gene3D" id="3.40.1090.10">
    <property type="entry name" value="Cytosolic phospholipase A2 catalytic domain"/>
    <property type="match status" value="1"/>
</dbReference>
<dbReference type="PANTHER" id="PTHR24185:SF1">
    <property type="entry name" value="CALCIUM-INDEPENDENT PHOSPHOLIPASE A2-GAMMA"/>
    <property type="match status" value="1"/>
</dbReference>
<feature type="short sequence motif" description="DGA/G" evidence="4">
    <location>
        <begin position="1507"/>
        <end position="1509"/>
    </location>
</feature>
<evidence type="ECO:0000259" key="8">
    <source>
        <dbReference type="PROSITE" id="PS51635"/>
    </source>
</evidence>
<feature type="chain" id="PRO_5016670917" description="PNPLA domain-containing protein" evidence="7">
    <location>
        <begin position="24"/>
        <end position="2231"/>
    </location>
</feature>
<evidence type="ECO:0000256" key="4">
    <source>
        <dbReference type="PROSITE-ProRule" id="PRU01161"/>
    </source>
</evidence>
<proteinExistence type="predicted"/>
<reference evidence="11" key="1">
    <citation type="submission" date="2018-05" db="EMBL/GenBank/DDBJ databases">
        <title>Draft genome sequence of Stemphylium lycopersici strain CIDEFI 213.</title>
        <authorList>
            <person name="Medina R."/>
            <person name="Franco M.E.E."/>
            <person name="Lucentini C.G."/>
            <person name="Saparrat M.C.N."/>
            <person name="Balatti P.A."/>
        </authorList>
    </citation>
    <scope>NUCLEOTIDE SEQUENCE [LARGE SCALE GENOMIC DNA]</scope>
    <source>
        <strain evidence="11">CIDEFI 213</strain>
    </source>
</reference>
<feature type="domain" description="Peptidase A1" evidence="9">
    <location>
        <begin position="46"/>
        <end position="392"/>
    </location>
</feature>
<keyword evidence="2 4" id="KW-0442">Lipid degradation</keyword>
<comment type="caution">
    <text evidence="10">The sequence shown here is derived from an EMBL/GenBank/DDBJ whole genome shotgun (WGS) entry which is preliminary data.</text>
</comment>
<dbReference type="CDD" id="cd07199">
    <property type="entry name" value="Pat17_PNPLA8_PNPLA9_like"/>
    <property type="match status" value="1"/>
</dbReference>
<dbReference type="CDD" id="cd19757">
    <property type="entry name" value="Bbox1"/>
    <property type="match status" value="1"/>
</dbReference>
<keyword evidence="6" id="KW-0472">Membrane</keyword>
<feature type="region of interest" description="Disordered" evidence="5">
    <location>
        <begin position="418"/>
        <end position="443"/>
    </location>
</feature>
<feature type="signal peptide" evidence="7">
    <location>
        <begin position="1"/>
        <end position="23"/>
    </location>
</feature>
<keyword evidence="1 4" id="KW-0378">Hydrolase</keyword>
<name>A0A364MUC4_STELY</name>
<dbReference type="EMBL" id="QGDH01000193">
    <property type="protein sequence ID" value="RAR03085.1"/>
    <property type="molecule type" value="Genomic_DNA"/>
</dbReference>
<keyword evidence="6" id="KW-0812">Transmembrane</keyword>
<protein>
    <recommendedName>
        <fullName evidence="12">PNPLA domain-containing protein</fullName>
    </recommendedName>
</protein>
<dbReference type="Pfam" id="PF01734">
    <property type="entry name" value="Patatin"/>
    <property type="match status" value="1"/>
</dbReference>
<feature type="domain" description="PNPLA" evidence="8">
    <location>
        <begin position="1336"/>
        <end position="1520"/>
    </location>
</feature>
<dbReference type="InterPro" id="IPR016035">
    <property type="entry name" value="Acyl_Trfase/lysoPLipase"/>
</dbReference>
<feature type="compositionally biased region" description="Low complexity" evidence="5">
    <location>
        <begin position="420"/>
        <end position="443"/>
    </location>
</feature>